<dbReference type="Gene3D" id="3.90.550.10">
    <property type="entry name" value="Spore Coat Polysaccharide Biosynthesis Protein SpsA, Chain A"/>
    <property type="match status" value="1"/>
</dbReference>
<feature type="binding site" evidence="8">
    <location>
        <begin position="6"/>
        <end position="8"/>
    </location>
    <ligand>
        <name>GTP</name>
        <dbReference type="ChEBI" id="CHEBI:37565"/>
    </ligand>
</feature>
<evidence type="ECO:0000313" key="10">
    <source>
        <dbReference type="EMBL" id="ACJ15749.1"/>
    </source>
</evidence>
<evidence type="ECO:0000259" key="9">
    <source>
        <dbReference type="Pfam" id="PF12804"/>
    </source>
</evidence>
<dbReference type="GO" id="GO:0061603">
    <property type="term" value="F:molybdenum cofactor guanylyltransferase activity"/>
    <property type="evidence" value="ECO:0007669"/>
    <property type="project" value="UniProtKB-EC"/>
</dbReference>
<keyword evidence="7 8" id="KW-0501">Molybdenum cofactor biosynthesis</keyword>
<gene>
    <name evidence="8" type="primary">mobA</name>
    <name evidence="10" type="ordered locus">TON_0264</name>
</gene>
<dbReference type="Pfam" id="PF12804">
    <property type="entry name" value="NTP_transf_3"/>
    <property type="match status" value="1"/>
</dbReference>
<dbReference type="eggNOG" id="arCOG01872">
    <property type="taxonomic scope" value="Archaea"/>
</dbReference>
<evidence type="ECO:0000313" key="11">
    <source>
        <dbReference type="Proteomes" id="UP000002727"/>
    </source>
</evidence>
<keyword evidence="5 8" id="KW-0460">Magnesium</keyword>
<evidence type="ECO:0000256" key="6">
    <source>
        <dbReference type="ARBA" id="ARBA00023134"/>
    </source>
</evidence>
<dbReference type="KEGG" id="ton:TON_0264"/>
<name>B6YT62_THEON</name>
<feature type="domain" description="MobA-like NTP transferase" evidence="9">
    <location>
        <begin position="3"/>
        <end position="157"/>
    </location>
</feature>
<comment type="function">
    <text evidence="8">Transfers a GMP moiety from GTP to Mo-molybdopterin (Mo-MPT) cofactor (Moco or molybdenum cofactor) to form Mo-molybdopterin guanine dinucleotide (Mo-MGD) cofactor.</text>
</comment>
<evidence type="ECO:0000256" key="7">
    <source>
        <dbReference type="ARBA" id="ARBA00023150"/>
    </source>
</evidence>
<feature type="binding site" evidence="8">
    <location>
        <position position="67"/>
    </location>
    <ligand>
        <name>GTP</name>
        <dbReference type="ChEBI" id="CHEBI:37565"/>
    </ligand>
</feature>
<dbReference type="HOGENOM" id="CLU_055597_2_2_2"/>
<dbReference type="GO" id="GO:0005737">
    <property type="term" value="C:cytoplasm"/>
    <property type="evidence" value="ECO:0007669"/>
    <property type="project" value="UniProtKB-SubCell"/>
</dbReference>
<dbReference type="InterPro" id="IPR029044">
    <property type="entry name" value="Nucleotide-diphossugar_trans"/>
</dbReference>
<keyword evidence="6 8" id="KW-0342">GTP-binding</keyword>
<feature type="binding site" evidence="8">
    <location>
        <position position="92"/>
    </location>
    <ligand>
        <name>Mg(2+)</name>
        <dbReference type="ChEBI" id="CHEBI:18420"/>
    </ligand>
</feature>
<keyword evidence="4 8" id="KW-0547">Nucleotide-binding</keyword>
<comment type="similarity">
    <text evidence="8">Belongs to the MobA family.</text>
</comment>
<dbReference type="PANTHER" id="PTHR19136:SF81">
    <property type="entry name" value="MOLYBDENUM COFACTOR GUANYLYLTRANSFERASE"/>
    <property type="match status" value="1"/>
</dbReference>
<dbReference type="InterPro" id="IPR013482">
    <property type="entry name" value="Molybde_CF_guanTrfase"/>
</dbReference>
<feature type="binding site" evidence="8">
    <location>
        <position position="18"/>
    </location>
    <ligand>
        <name>GTP</name>
        <dbReference type="ChEBI" id="CHEBI:37565"/>
    </ligand>
</feature>
<dbReference type="InterPro" id="IPR025877">
    <property type="entry name" value="MobA-like_NTP_Trfase"/>
</dbReference>
<dbReference type="STRING" id="523850.TON_0264"/>
<comment type="cofactor">
    <cofactor evidence="8">
        <name>Mg(2+)</name>
        <dbReference type="ChEBI" id="CHEBI:18420"/>
    </cofactor>
</comment>
<keyword evidence="11" id="KW-1185">Reference proteome</keyword>
<comment type="caution">
    <text evidence="8">Lacks conserved residue(s) required for the propagation of feature annotation.</text>
</comment>
<dbReference type="NCBIfam" id="NF001457">
    <property type="entry name" value="PRK00317.1-3"/>
    <property type="match status" value="1"/>
</dbReference>
<dbReference type="HAMAP" id="MF_00316">
    <property type="entry name" value="MobA"/>
    <property type="match status" value="1"/>
</dbReference>
<evidence type="ECO:0000256" key="4">
    <source>
        <dbReference type="ARBA" id="ARBA00022741"/>
    </source>
</evidence>
<comment type="domain">
    <text evidence="8">The N-terminal domain determines nucleotide recognition and specific binding, while the C-terminal domain determines the specific binding to the target protein.</text>
</comment>
<keyword evidence="2 8" id="KW-0808">Transferase</keyword>
<protein>
    <recommendedName>
        <fullName evidence="8">Probable molybdenum cofactor guanylyltransferase</fullName>
        <shortName evidence="8">MoCo guanylyltransferase</shortName>
        <ecNumber evidence="8">2.7.7.77</ecNumber>
    </recommendedName>
    <alternativeName>
        <fullName evidence="8">GTP:molybdopterin guanylyltransferase</fullName>
    </alternativeName>
    <alternativeName>
        <fullName evidence="8">Mo-MPT guanylyltransferase</fullName>
    </alternativeName>
    <alternativeName>
        <fullName evidence="8">Molybdopterin guanylyltransferase</fullName>
    </alternativeName>
    <alternativeName>
        <fullName evidence="8">Molybdopterin-guanine dinucleotide synthase</fullName>
        <shortName evidence="8">MGD synthase</shortName>
    </alternativeName>
</protein>
<dbReference type="AlphaFoldDB" id="B6YT62"/>
<dbReference type="OrthoDB" id="28434at2157"/>
<keyword evidence="1 8" id="KW-0963">Cytoplasm</keyword>
<evidence type="ECO:0000256" key="1">
    <source>
        <dbReference type="ARBA" id="ARBA00022490"/>
    </source>
</evidence>
<dbReference type="PANTHER" id="PTHR19136">
    <property type="entry name" value="MOLYBDENUM COFACTOR GUANYLYLTRANSFERASE"/>
    <property type="match status" value="1"/>
</dbReference>
<reference evidence="10 11" key="1">
    <citation type="journal article" date="2008" name="J. Bacteriol.">
        <title>The complete genome sequence of Thermococcus onnurineus NA1 reveals a mixed heterotrophic and carboxydotrophic metabolism.</title>
        <authorList>
            <person name="Lee H.S."/>
            <person name="Kang S.G."/>
            <person name="Bae S.S."/>
            <person name="Lim J.K."/>
            <person name="Cho Y."/>
            <person name="Kim Y.J."/>
            <person name="Jeon J.H."/>
            <person name="Cha S.S."/>
            <person name="Kwon K.K."/>
            <person name="Kim H.T."/>
            <person name="Park C.J."/>
            <person name="Lee H.W."/>
            <person name="Kim S.I."/>
            <person name="Chun J."/>
            <person name="Colwell R.R."/>
            <person name="Kim S.J."/>
            <person name="Lee J.H."/>
        </authorList>
    </citation>
    <scope>NUCLEOTIDE SEQUENCE [LARGE SCALE GENOMIC DNA]</scope>
    <source>
        <strain evidence="10 11">NA1</strain>
    </source>
</reference>
<sequence>MIGAVLAGGRGRRFGGNKLLFRIDGKPLVLYAVEALEATKEIDGIVLVASPENAERLKKFGYEVIVDELMVGPIGGIYTALSLDDAFVVAGDMPLIVPEFVDYIIREFRKSGKAVCVPRWSNGYIEPLHAAYSERFRKILEEQIKSGDYMIRKAIERVDTCYLPIEELPERWRKSFFNVNRKEDLRKLTYTSF</sequence>
<comment type="subcellular location">
    <subcellularLocation>
        <location evidence="8">Cytoplasm</location>
    </subcellularLocation>
</comment>
<dbReference type="GO" id="GO:0006777">
    <property type="term" value="P:Mo-molybdopterin cofactor biosynthetic process"/>
    <property type="evidence" value="ECO:0007669"/>
    <property type="project" value="UniProtKB-KW"/>
</dbReference>
<organism evidence="10 11">
    <name type="scientific">Thermococcus onnurineus (strain NA1)</name>
    <dbReference type="NCBI Taxonomy" id="523850"/>
    <lineage>
        <taxon>Archaea</taxon>
        <taxon>Methanobacteriati</taxon>
        <taxon>Methanobacteriota</taxon>
        <taxon>Thermococci</taxon>
        <taxon>Thermococcales</taxon>
        <taxon>Thermococcaceae</taxon>
        <taxon>Thermococcus</taxon>
    </lineage>
</organism>
<dbReference type="PATRIC" id="fig|523850.10.peg.266"/>
<comment type="catalytic activity">
    <reaction evidence="8">
        <text>Mo-molybdopterin + GTP + H(+) = Mo-molybdopterin guanine dinucleotide + diphosphate</text>
        <dbReference type="Rhea" id="RHEA:34243"/>
        <dbReference type="ChEBI" id="CHEBI:15378"/>
        <dbReference type="ChEBI" id="CHEBI:33019"/>
        <dbReference type="ChEBI" id="CHEBI:37565"/>
        <dbReference type="ChEBI" id="CHEBI:71302"/>
        <dbReference type="ChEBI" id="CHEBI:71310"/>
        <dbReference type="EC" id="2.7.7.77"/>
    </reaction>
</comment>
<dbReference type="SUPFAM" id="SSF53448">
    <property type="entry name" value="Nucleotide-diphospho-sugar transferases"/>
    <property type="match status" value="1"/>
</dbReference>
<dbReference type="GO" id="GO:0046872">
    <property type="term" value="F:metal ion binding"/>
    <property type="evidence" value="ECO:0007669"/>
    <property type="project" value="UniProtKB-KW"/>
</dbReference>
<evidence type="ECO:0000256" key="8">
    <source>
        <dbReference type="HAMAP-Rule" id="MF_00316"/>
    </source>
</evidence>
<dbReference type="RefSeq" id="WP_012571222.1">
    <property type="nucleotide sequence ID" value="NC_011529.1"/>
</dbReference>
<proteinExistence type="inferred from homology"/>
<dbReference type="EMBL" id="CP000855">
    <property type="protein sequence ID" value="ACJ15749.1"/>
    <property type="molecule type" value="Genomic_DNA"/>
</dbReference>
<accession>B6YT62</accession>
<dbReference type="CDD" id="cd02503">
    <property type="entry name" value="MobA"/>
    <property type="match status" value="1"/>
</dbReference>
<evidence type="ECO:0000256" key="2">
    <source>
        <dbReference type="ARBA" id="ARBA00022679"/>
    </source>
</evidence>
<evidence type="ECO:0000256" key="3">
    <source>
        <dbReference type="ARBA" id="ARBA00022723"/>
    </source>
</evidence>
<dbReference type="GO" id="GO:0005525">
    <property type="term" value="F:GTP binding"/>
    <property type="evidence" value="ECO:0007669"/>
    <property type="project" value="UniProtKB-UniRule"/>
</dbReference>
<keyword evidence="3 8" id="KW-0479">Metal-binding</keyword>
<dbReference type="EC" id="2.7.7.77" evidence="8"/>
<feature type="binding site" evidence="8">
    <location>
        <position position="92"/>
    </location>
    <ligand>
        <name>GTP</name>
        <dbReference type="ChEBI" id="CHEBI:37565"/>
    </ligand>
</feature>
<dbReference type="GeneID" id="7017926"/>
<evidence type="ECO:0000256" key="5">
    <source>
        <dbReference type="ARBA" id="ARBA00022842"/>
    </source>
</evidence>
<dbReference type="Proteomes" id="UP000002727">
    <property type="component" value="Chromosome"/>
</dbReference>